<sequence length="93" mass="9926">MSFSPTMWILPEAVQPFKLASGLAKSESTLLCSAHCEAVSVLRHRRRWLAAGVLSTELVLVLVLVLLSCRAGVRLGAGNPADSPRPIPSASFL</sequence>
<gene>
    <name evidence="2" type="ORF">BS50DRAFT_570508</name>
</gene>
<dbReference type="AlphaFoldDB" id="A0A2T2P097"/>
<feature type="transmembrane region" description="Helical" evidence="1">
    <location>
        <begin position="48"/>
        <end position="67"/>
    </location>
</feature>
<evidence type="ECO:0000313" key="2">
    <source>
        <dbReference type="EMBL" id="PSN71101.1"/>
    </source>
</evidence>
<name>A0A2T2P097_CORCC</name>
<dbReference type="EMBL" id="KZ678131">
    <property type="protein sequence ID" value="PSN71101.1"/>
    <property type="molecule type" value="Genomic_DNA"/>
</dbReference>
<keyword evidence="1" id="KW-0812">Transmembrane</keyword>
<evidence type="ECO:0000256" key="1">
    <source>
        <dbReference type="SAM" id="Phobius"/>
    </source>
</evidence>
<proteinExistence type="predicted"/>
<keyword evidence="3" id="KW-1185">Reference proteome</keyword>
<reference evidence="2 3" key="1">
    <citation type="journal article" date="2018" name="Front. Microbiol.">
        <title>Genome-Wide Analysis of Corynespora cassiicola Leaf Fall Disease Putative Effectors.</title>
        <authorList>
            <person name="Lopez D."/>
            <person name="Ribeiro S."/>
            <person name="Label P."/>
            <person name="Fumanal B."/>
            <person name="Venisse J.S."/>
            <person name="Kohler A."/>
            <person name="de Oliveira R.R."/>
            <person name="Labutti K."/>
            <person name="Lipzen A."/>
            <person name="Lail K."/>
            <person name="Bauer D."/>
            <person name="Ohm R.A."/>
            <person name="Barry K.W."/>
            <person name="Spatafora J."/>
            <person name="Grigoriev I.V."/>
            <person name="Martin F.M."/>
            <person name="Pujade-Renaud V."/>
        </authorList>
    </citation>
    <scope>NUCLEOTIDE SEQUENCE [LARGE SCALE GENOMIC DNA]</scope>
    <source>
        <strain evidence="2 3">Philippines</strain>
    </source>
</reference>
<protein>
    <submittedName>
        <fullName evidence="2">Uncharacterized protein</fullName>
    </submittedName>
</protein>
<dbReference type="Proteomes" id="UP000240883">
    <property type="component" value="Unassembled WGS sequence"/>
</dbReference>
<keyword evidence="1" id="KW-1133">Transmembrane helix</keyword>
<keyword evidence="1" id="KW-0472">Membrane</keyword>
<accession>A0A2T2P097</accession>
<organism evidence="2 3">
    <name type="scientific">Corynespora cassiicola Philippines</name>
    <dbReference type="NCBI Taxonomy" id="1448308"/>
    <lineage>
        <taxon>Eukaryota</taxon>
        <taxon>Fungi</taxon>
        <taxon>Dikarya</taxon>
        <taxon>Ascomycota</taxon>
        <taxon>Pezizomycotina</taxon>
        <taxon>Dothideomycetes</taxon>
        <taxon>Pleosporomycetidae</taxon>
        <taxon>Pleosporales</taxon>
        <taxon>Corynesporascaceae</taxon>
        <taxon>Corynespora</taxon>
    </lineage>
</organism>
<evidence type="ECO:0000313" key="3">
    <source>
        <dbReference type="Proteomes" id="UP000240883"/>
    </source>
</evidence>